<dbReference type="RefSeq" id="WP_113919404.1">
    <property type="nucleotide sequence ID" value="NZ_QNRX01000001.1"/>
</dbReference>
<evidence type="ECO:0000313" key="9">
    <source>
        <dbReference type="Proteomes" id="UP000253490"/>
    </source>
</evidence>
<comment type="similarity">
    <text evidence="3 7">Belongs to the IspD/TarI cytidylyltransferase family. IspD subfamily.</text>
</comment>
<comment type="caution">
    <text evidence="8">The sequence shown here is derived from an EMBL/GenBank/DDBJ whole genome shotgun (WGS) entry which is preliminary data.</text>
</comment>
<reference evidence="8 9" key="1">
    <citation type="submission" date="2018-06" db="EMBL/GenBank/DDBJ databases">
        <title>Genomic Encyclopedia of Type Strains, Phase IV (KMG-IV): sequencing the most valuable type-strain genomes for metagenomic binning, comparative biology and taxonomic classification.</title>
        <authorList>
            <person name="Goeker M."/>
        </authorList>
    </citation>
    <scope>NUCLEOTIDE SEQUENCE [LARGE SCALE GENOMIC DNA]</scope>
    <source>
        <strain evidence="8 9">DSM 22112</strain>
    </source>
</reference>
<comment type="function">
    <text evidence="7">Catalyzes the formation of 4-diphosphocytidyl-2-C-methyl-D-erythritol from CTP and 2-C-methyl-D-erythritol 4-phosphate (MEP).</text>
</comment>
<dbReference type="CDD" id="cd02516">
    <property type="entry name" value="CDP-ME_synthetase"/>
    <property type="match status" value="1"/>
</dbReference>
<dbReference type="Gene3D" id="3.90.550.10">
    <property type="entry name" value="Spore Coat Polysaccharide Biosynthesis Protein SpsA, Chain A"/>
    <property type="match status" value="1"/>
</dbReference>
<dbReference type="GO" id="GO:0019288">
    <property type="term" value="P:isopentenyl diphosphate biosynthetic process, methylerythritol 4-phosphate pathway"/>
    <property type="evidence" value="ECO:0007669"/>
    <property type="project" value="UniProtKB-UniRule"/>
</dbReference>
<evidence type="ECO:0000256" key="5">
    <source>
        <dbReference type="ARBA" id="ARBA00022695"/>
    </source>
</evidence>
<dbReference type="InterPro" id="IPR050088">
    <property type="entry name" value="IspD/TarI_cytidylyltransf_bact"/>
</dbReference>
<evidence type="ECO:0000313" key="8">
    <source>
        <dbReference type="EMBL" id="RBP70197.1"/>
    </source>
</evidence>
<dbReference type="PANTHER" id="PTHR32125">
    <property type="entry name" value="2-C-METHYL-D-ERYTHRITOL 4-PHOSPHATE CYTIDYLYLTRANSFERASE, CHLOROPLASTIC"/>
    <property type="match status" value="1"/>
</dbReference>
<dbReference type="InterPro" id="IPR001228">
    <property type="entry name" value="IspD"/>
</dbReference>
<organism evidence="8 9">
    <name type="scientific">Alkalibaculum bacchi</name>
    <dbReference type="NCBI Taxonomy" id="645887"/>
    <lineage>
        <taxon>Bacteria</taxon>
        <taxon>Bacillati</taxon>
        <taxon>Bacillota</taxon>
        <taxon>Clostridia</taxon>
        <taxon>Eubacteriales</taxon>
        <taxon>Eubacteriaceae</taxon>
        <taxon>Alkalibaculum</taxon>
    </lineage>
</organism>
<dbReference type="UniPathway" id="UPA00056">
    <property type="reaction ID" value="UER00093"/>
</dbReference>
<dbReference type="Proteomes" id="UP000253490">
    <property type="component" value="Unassembled WGS sequence"/>
</dbReference>
<dbReference type="OrthoDB" id="9806837at2"/>
<dbReference type="PROSITE" id="PS01295">
    <property type="entry name" value="ISPD"/>
    <property type="match status" value="1"/>
</dbReference>
<comment type="catalytic activity">
    <reaction evidence="1 7">
        <text>2-C-methyl-D-erythritol 4-phosphate + CTP + H(+) = 4-CDP-2-C-methyl-D-erythritol + diphosphate</text>
        <dbReference type="Rhea" id="RHEA:13429"/>
        <dbReference type="ChEBI" id="CHEBI:15378"/>
        <dbReference type="ChEBI" id="CHEBI:33019"/>
        <dbReference type="ChEBI" id="CHEBI:37563"/>
        <dbReference type="ChEBI" id="CHEBI:57823"/>
        <dbReference type="ChEBI" id="CHEBI:58262"/>
        <dbReference type="EC" id="2.7.7.60"/>
    </reaction>
</comment>
<dbReference type="NCBIfam" id="TIGR00453">
    <property type="entry name" value="ispD"/>
    <property type="match status" value="1"/>
</dbReference>
<feature type="site" description="Positions MEP for the nucleophilic attack" evidence="7">
    <location>
        <position position="158"/>
    </location>
</feature>
<dbReference type="SUPFAM" id="SSF53448">
    <property type="entry name" value="Nucleotide-diphospho-sugar transferases"/>
    <property type="match status" value="1"/>
</dbReference>
<dbReference type="EMBL" id="QNRX01000001">
    <property type="protein sequence ID" value="RBP70197.1"/>
    <property type="molecule type" value="Genomic_DNA"/>
</dbReference>
<comment type="pathway">
    <text evidence="2 7">Isoprenoid biosynthesis; isopentenyl diphosphate biosynthesis via DXP pathway; isopentenyl diphosphate from 1-deoxy-D-xylulose 5-phosphate: step 2/6.</text>
</comment>
<evidence type="ECO:0000256" key="7">
    <source>
        <dbReference type="HAMAP-Rule" id="MF_00108"/>
    </source>
</evidence>
<feature type="site" description="Positions MEP for the nucleophilic attack" evidence="7">
    <location>
        <position position="214"/>
    </location>
</feature>
<dbReference type="InterPro" id="IPR029044">
    <property type="entry name" value="Nucleotide-diphossugar_trans"/>
</dbReference>
<dbReference type="AlphaFoldDB" id="A0A366IGC2"/>
<dbReference type="GO" id="GO:0050518">
    <property type="term" value="F:2-C-methyl-D-erythritol 4-phosphate cytidylyltransferase activity"/>
    <property type="evidence" value="ECO:0007669"/>
    <property type="project" value="UniProtKB-UniRule"/>
</dbReference>
<sequence>MPKPFVSAIIVAAGNGSRMKAGVNKQYLYLNSKPVLAHTLLVFEECQLVDEVVLVIGKQDVQICMEEVIRPYKIKKVKVLVEGGATRQESMYLGLKKVNKKADIVITHDGARPLVHSNTLIKCIEGTLEHKATIVAVPSKDTIKIVDENLTVKETPDRTTLWTVQTPQTFEYNLLMRAHEKAIEDHFVGTDDAMLVERLNHTIKIIKGHYDNIKITTPEDLIMAESIIKMIQR</sequence>
<dbReference type="InterPro" id="IPR018294">
    <property type="entry name" value="ISPD_synthase_CS"/>
</dbReference>
<dbReference type="InterPro" id="IPR034683">
    <property type="entry name" value="IspD/TarI"/>
</dbReference>
<keyword evidence="5 7" id="KW-0548">Nucleotidyltransferase</keyword>
<accession>A0A366IGC2</accession>
<protein>
    <recommendedName>
        <fullName evidence="7">2-C-methyl-D-erythritol 4-phosphate cytidylyltransferase</fullName>
        <ecNumber evidence="7">2.7.7.60</ecNumber>
    </recommendedName>
    <alternativeName>
        <fullName evidence="7">4-diphosphocytidyl-2C-methyl-D-erythritol synthase</fullName>
    </alternativeName>
    <alternativeName>
        <fullName evidence="7">MEP cytidylyltransferase</fullName>
        <shortName evidence="7">MCT</shortName>
    </alternativeName>
</protein>
<evidence type="ECO:0000256" key="2">
    <source>
        <dbReference type="ARBA" id="ARBA00004787"/>
    </source>
</evidence>
<keyword evidence="6 7" id="KW-0414">Isoprene biosynthesis</keyword>
<dbReference type="HAMAP" id="MF_00108">
    <property type="entry name" value="IspD"/>
    <property type="match status" value="1"/>
</dbReference>
<gene>
    <name evidence="7" type="primary">ispD</name>
    <name evidence="8" type="ORF">DES36_101256</name>
</gene>
<evidence type="ECO:0000256" key="4">
    <source>
        <dbReference type="ARBA" id="ARBA00022679"/>
    </source>
</evidence>
<dbReference type="Pfam" id="PF01128">
    <property type="entry name" value="IspD"/>
    <property type="match status" value="1"/>
</dbReference>
<proteinExistence type="inferred from homology"/>
<name>A0A366IGC2_9FIRM</name>
<dbReference type="FunFam" id="3.90.550.10:FF:000003">
    <property type="entry name" value="2-C-methyl-D-erythritol 4-phosphate cytidylyltransferase"/>
    <property type="match status" value="1"/>
</dbReference>
<keyword evidence="9" id="KW-1185">Reference proteome</keyword>
<dbReference type="PANTHER" id="PTHR32125:SF4">
    <property type="entry name" value="2-C-METHYL-D-ERYTHRITOL 4-PHOSPHATE CYTIDYLYLTRANSFERASE, CHLOROPLASTIC"/>
    <property type="match status" value="1"/>
</dbReference>
<keyword evidence="4 7" id="KW-0808">Transferase</keyword>
<feature type="site" description="Transition state stabilizer" evidence="7">
    <location>
        <position position="25"/>
    </location>
</feature>
<evidence type="ECO:0000256" key="6">
    <source>
        <dbReference type="ARBA" id="ARBA00023229"/>
    </source>
</evidence>
<dbReference type="EC" id="2.7.7.60" evidence="7"/>
<evidence type="ECO:0000256" key="3">
    <source>
        <dbReference type="ARBA" id="ARBA00009789"/>
    </source>
</evidence>
<evidence type="ECO:0000256" key="1">
    <source>
        <dbReference type="ARBA" id="ARBA00001282"/>
    </source>
</evidence>
<feature type="site" description="Transition state stabilizer" evidence="7">
    <location>
        <position position="18"/>
    </location>
</feature>